<dbReference type="GO" id="GO:0004639">
    <property type="term" value="F:phosphoribosylaminoimidazolesuccinocarboxamide synthase activity"/>
    <property type="evidence" value="ECO:0007669"/>
    <property type="project" value="UniProtKB-EC"/>
</dbReference>
<dbReference type="PROSITE" id="PS01057">
    <property type="entry name" value="SAICAR_SYNTHETASE_1"/>
    <property type="match status" value="1"/>
</dbReference>
<keyword evidence="7" id="KW-0067">ATP-binding</keyword>
<comment type="similarity">
    <text evidence="2">Belongs to the SAICAR synthetase family.</text>
</comment>
<evidence type="ECO:0000256" key="1">
    <source>
        <dbReference type="ARBA" id="ARBA00004672"/>
    </source>
</evidence>
<comment type="catalytic activity">
    <reaction evidence="9">
        <text>5-amino-1-(5-phospho-D-ribosyl)imidazole-4-carboxylate + L-aspartate + ATP = (2S)-2-[5-amino-1-(5-phospho-beta-D-ribosyl)imidazole-4-carboxamido]succinate + ADP + phosphate + 2 H(+)</text>
        <dbReference type="Rhea" id="RHEA:22628"/>
        <dbReference type="ChEBI" id="CHEBI:15378"/>
        <dbReference type="ChEBI" id="CHEBI:29991"/>
        <dbReference type="ChEBI" id="CHEBI:30616"/>
        <dbReference type="ChEBI" id="CHEBI:43474"/>
        <dbReference type="ChEBI" id="CHEBI:58443"/>
        <dbReference type="ChEBI" id="CHEBI:77657"/>
        <dbReference type="ChEBI" id="CHEBI:456216"/>
        <dbReference type="EC" id="6.3.2.6"/>
    </reaction>
</comment>
<proteinExistence type="inferred from homology"/>
<evidence type="ECO:0000313" key="12">
    <source>
        <dbReference type="EMBL" id="KAL3687069.1"/>
    </source>
</evidence>
<evidence type="ECO:0000256" key="7">
    <source>
        <dbReference type="ARBA" id="ARBA00022840"/>
    </source>
</evidence>
<name>A0ABD3HAA0_9MARC</name>
<dbReference type="PANTHER" id="PTHR43700">
    <property type="entry name" value="PHOSPHORIBOSYLAMINOIMIDAZOLE-SUCCINOCARBOXAMIDE SYNTHASE"/>
    <property type="match status" value="1"/>
</dbReference>
<accession>A0ABD3HAA0</accession>
<dbReference type="InterPro" id="IPR018236">
    <property type="entry name" value="SAICAR_synthetase_CS"/>
</dbReference>
<dbReference type="AlphaFoldDB" id="A0ABD3HAA0"/>
<dbReference type="HAMAP" id="MF_00137">
    <property type="entry name" value="SAICAR_synth"/>
    <property type="match status" value="1"/>
</dbReference>
<evidence type="ECO:0000256" key="2">
    <source>
        <dbReference type="ARBA" id="ARBA00010190"/>
    </source>
</evidence>
<dbReference type="SUPFAM" id="SSF56104">
    <property type="entry name" value="SAICAR synthase-like"/>
    <property type="match status" value="1"/>
</dbReference>
<evidence type="ECO:0000256" key="5">
    <source>
        <dbReference type="ARBA" id="ARBA00022741"/>
    </source>
</evidence>
<dbReference type="EMBL" id="JBJQOH010000004">
    <property type="protein sequence ID" value="KAL3687069.1"/>
    <property type="molecule type" value="Genomic_DNA"/>
</dbReference>
<dbReference type="PANTHER" id="PTHR43700:SF1">
    <property type="entry name" value="PHOSPHORIBOSYLAMINOIMIDAZOLE-SUCCINOCARBOXAMIDE SYNTHASE"/>
    <property type="match status" value="1"/>
</dbReference>
<evidence type="ECO:0000256" key="4">
    <source>
        <dbReference type="ARBA" id="ARBA00022598"/>
    </source>
</evidence>
<keyword evidence="4" id="KW-0436">Ligase</keyword>
<dbReference type="EC" id="6.3.2.6" evidence="3"/>
<gene>
    <name evidence="12" type="ORF">R1sor_013378</name>
</gene>
<keyword evidence="6" id="KW-0658">Purine biosynthesis</keyword>
<dbReference type="Proteomes" id="UP001633002">
    <property type="component" value="Unassembled WGS sequence"/>
</dbReference>
<evidence type="ECO:0000256" key="8">
    <source>
        <dbReference type="ARBA" id="ARBA00030409"/>
    </source>
</evidence>
<evidence type="ECO:0000256" key="6">
    <source>
        <dbReference type="ARBA" id="ARBA00022755"/>
    </source>
</evidence>
<dbReference type="PROSITE" id="PS01058">
    <property type="entry name" value="SAICAR_SYNTHETASE_2"/>
    <property type="match status" value="1"/>
</dbReference>
<evidence type="ECO:0000259" key="11">
    <source>
        <dbReference type="Pfam" id="PF01259"/>
    </source>
</evidence>
<sequence length="417" mass="46948">MAVVSGPCTLKATSLLKDRRNSPRNGKRIETANAGLQSYRAAEFWGLCVELEKRSSGSISSLRRMVNLEARAMSSTAVPQVKLESRRSEVSEAIVQSLSNCLTETYLDETVKGLGRKIRGKVRDIYDAGDYLVLVTTDRQSAFDRVLASVPFKGQVLNETSSWWFDNSRHITANAVISIPDPNVTIARKCTVFPVEFVVRGYVTGSTSTSLWTVYNKGVRNYCGNELPEGLVKNQKLDENILTPTTKAEDHDVPISGKEIVEQGLMSKEDYDEVSRRALELFAFGQEVARRHGLLLVDTKYEFGKSVDGTIVLLDEVHTPDSSRYWVAASYEERQRSGLEPENIDKEFLRLWFKDNCNPYEDEVLPDAPADLVAELSWRYILLFETITGQRIKLPNTEEPIHDRISKNVTQALQSLQ</sequence>
<dbReference type="InterPro" id="IPR028923">
    <property type="entry name" value="SAICAR_synt/ADE2_N"/>
</dbReference>
<dbReference type="CDD" id="cd01414">
    <property type="entry name" value="SAICAR_synt_Sc"/>
    <property type="match status" value="1"/>
</dbReference>
<organism evidence="12 13">
    <name type="scientific">Riccia sorocarpa</name>
    <dbReference type="NCBI Taxonomy" id="122646"/>
    <lineage>
        <taxon>Eukaryota</taxon>
        <taxon>Viridiplantae</taxon>
        <taxon>Streptophyta</taxon>
        <taxon>Embryophyta</taxon>
        <taxon>Marchantiophyta</taxon>
        <taxon>Marchantiopsida</taxon>
        <taxon>Marchantiidae</taxon>
        <taxon>Marchantiales</taxon>
        <taxon>Ricciaceae</taxon>
        <taxon>Riccia</taxon>
    </lineage>
</organism>
<evidence type="ECO:0000256" key="9">
    <source>
        <dbReference type="ARBA" id="ARBA00048475"/>
    </source>
</evidence>
<keyword evidence="13" id="KW-1185">Reference proteome</keyword>
<dbReference type="Gene3D" id="3.30.470.20">
    <property type="entry name" value="ATP-grasp fold, B domain"/>
    <property type="match status" value="1"/>
</dbReference>
<dbReference type="FunFam" id="3.30.200.20:FF:000199">
    <property type="entry name" value="Phosphoribosylaminoimidazole-succinocarboxamide synthase"/>
    <property type="match status" value="1"/>
</dbReference>
<dbReference type="GO" id="GO:0006164">
    <property type="term" value="P:purine nucleotide biosynthetic process"/>
    <property type="evidence" value="ECO:0007669"/>
    <property type="project" value="UniProtKB-KW"/>
</dbReference>
<evidence type="ECO:0000256" key="3">
    <source>
        <dbReference type="ARBA" id="ARBA00012217"/>
    </source>
</evidence>
<dbReference type="Pfam" id="PF01259">
    <property type="entry name" value="SAICAR_synt"/>
    <property type="match status" value="1"/>
</dbReference>
<feature type="domain" description="SAICAR synthetase/ADE2 N-terminal" evidence="11">
    <location>
        <begin position="118"/>
        <end position="363"/>
    </location>
</feature>
<dbReference type="GO" id="GO:0005524">
    <property type="term" value="F:ATP binding"/>
    <property type="evidence" value="ECO:0007669"/>
    <property type="project" value="UniProtKB-KW"/>
</dbReference>
<reference evidence="12 13" key="1">
    <citation type="submission" date="2024-09" db="EMBL/GenBank/DDBJ databases">
        <title>Chromosome-scale assembly of Riccia sorocarpa.</title>
        <authorList>
            <person name="Paukszto L."/>
        </authorList>
    </citation>
    <scope>NUCLEOTIDE SEQUENCE [LARGE SCALE GENOMIC DNA]</scope>
    <source>
        <strain evidence="12">LP-2024</strain>
        <tissue evidence="12">Aerial parts of the thallus</tissue>
    </source>
</reference>
<dbReference type="Gene3D" id="3.30.200.20">
    <property type="entry name" value="Phosphorylase Kinase, domain 1"/>
    <property type="match status" value="1"/>
</dbReference>
<dbReference type="NCBIfam" id="NF009251">
    <property type="entry name" value="PRK12607.1"/>
    <property type="match status" value="1"/>
</dbReference>
<keyword evidence="5" id="KW-0547">Nucleotide-binding</keyword>
<protein>
    <recommendedName>
        <fullName evidence="10">Phosphoribosylaminoimidazole-succinocarboxamide synthase, chloroplastic</fullName>
        <ecNumber evidence="3">6.3.2.6</ecNumber>
    </recommendedName>
    <alternativeName>
        <fullName evidence="8">SAICAR synthetase</fullName>
    </alternativeName>
</protein>
<evidence type="ECO:0000256" key="10">
    <source>
        <dbReference type="ARBA" id="ARBA00073447"/>
    </source>
</evidence>
<evidence type="ECO:0000313" key="13">
    <source>
        <dbReference type="Proteomes" id="UP001633002"/>
    </source>
</evidence>
<comment type="caution">
    <text evidence="12">The sequence shown here is derived from an EMBL/GenBank/DDBJ whole genome shotgun (WGS) entry which is preliminary data.</text>
</comment>
<dbReference type="FunFam" id="3.30.470.20:FF:000015">
    <property type="entry name" value="Phosphoribosylaminoimidazole-succinocarboxamide synthase"/>
    <property type="match status" value="1"/>
</dbReference>
<comment type="pathway">
    <text evidence="1">Purine metabolism; IMP biosynthesis via de novo pathway; 5-amino-1-(5-phospho-D-ribosyl)imidazole-4-carboxamide from 5-amino-1-(5-phospho-D-ribosyl)imidazole-4-carboxylate: step 1/2.</text>
</comment>